<keyword evidence="4" id="KW-0496">Mitochondrion</keyword>
<dbReference type="InterPro" id="IPR010729">
    <property type="entry name" value="Ribosomal_uL29_mit"/>
</dbReference>
<dbReference type="InterPro" id="IPR038340">
    <property type="entry name" value="MRP-L47_sf"/>
</dbReference>
<dbReference type="AlphaFoldDB" id="A0A8K1GSE3"/>
<dbReference type="EMBL" id="SWJQ01000083">
    <property type="protein sequence ID" value="TRZ23006.1"/>
    <property type="molecule type" value="Genomic_DNA"/>
</dbReference>
<proteinExistence type="inferred from homology"/>
<evidence type="ECO:0000256" key="4">
    <source>
        <dbReference type="ARBA" id="ARBA00023128"/>
    </source>
</evidence>
<dbReference type="Gene3D" id="6.10.330.20">
    <property type="match status" value="1"/>
</dbReference>
<dbReference type="Proteomes" id="UP000796761">
    <property type="component" value="Unassembled WGS sequence"/>
</dbReference>
<dbReference type="GO" id="GO:0005762">
    <property type="term" value="C:mitochondrial large ribosomal subunit"/>
    <property type="evidence" value="ECO:0007669"/>
    <property type="project" value="TreeGrafter"/>
</dbReference>
<name>A0A8K1GSE3_9PASS</name>
<evidence type="ECO:0000256" key="1">
    <source>
        <dbReference type="ARBA" id="ARBA00004173"/>
    </source>
</evidence>
<dbReference type="GO" id="GO:0032543">
    <property type="term" value="P:mitochondrial translation"/>
    <property type="evidence" value="ECO:0007669"/>
    <property type="project" value="TreeGrafter"/>
</dbReference>
<comment type="subcellular location">
    <subcellularLocation>
        <location evidence="1">Mitochondrion</location>
    </subcellularLocation>
</comment>
<accession>A0A8K1GSE3</accession>
<dbReference type="Pfam" id="PF06984">
    <property type="entry name" value="MRP-L47"/>
    <property type="match status" value="1"/>
</dbReference>
<comment type="caution">
    <text evidence="7">The sequence shown here is derived from an EMBL/GenBank/DDBJ whole genome shotgun (WGS) entry which is preliminary data.</text>
</comment>
<gene>
    <name evidence="7" type="ORF">HGM15179_004045</name>
</gene>
<keyword evidence="8" id="KW-1185">Reference proteome</keyword>
<evidence type="ECO:0000313" key="7">
    <source>
        <dbReference type="EMBL" id="TRZ23006.1"/>
    </source>
</evidence>
<reference evidence="7" key="1">
    <citation type="submission" date="2019-04" db="EMBL/GenBank/DDBJ databases">
        <title>Genome assembly of Zosterops borbonicus 15179.</title>
        <authorList>
            <person name="Leroy T."/>
            <person name="Anselmetti Y."/>
            <person name="Tilak M.-K."/>
            <person name="Nabholz B."/>
        </authorList>
    </citation>
    <scope>NUCLEOTIDE SEQUENCE</scope>
    <source>
        <strain evidence="7">HGM_15179</strain>
        <tissue evidence="7">Muscle</tissue>
    </source>
</reference>
<evidence type="ECO:0000256" key="2">
    <source>
        <dbReference type="ARBA" id="ARBA00009254"/>
    </source>
</evidence>
<dbReference type="GO" id="GO:0003735">
    <property type="term" value="F:structural constituent of ribosome"/>
    <property type="evidence" value="ECO:0007669"/>
    <property type="project" value="InterPro"/>
</dbReference>
<sequence length="327" mass="37435">MAAAAAMAALGRGLTAVLRLPRGQPGLPGMALNLYHKNLPRIETLHQVKSLHTTLSQRGLEEFFDDPGNWGEKSVKSGDSWNIKQLRGKSSEDLHKLWYVLLKEKNMLLTLEQESKRQRKPMPSPERLEKVETSMKNIDLVVREREIALRLLQTGHEKPVPGEWRNDFLGRTFWYSYKEWPIPWHLNTKHKKKRFYYLPHVNHFIRVQNVGKKTAIVFYEIEILLLCSVDGHNFTFQFLKAFNLHMWWSRNLDSSHREQAFRMCSAVSSGGTLQGNQDCLLAVSVSIIGNVTSSSASQKIPTLFVLRILTVQRKPPAEFCSPCAAGM</sequence>
<keyword evidence="5" id="KW-0687">Ribonucleoprotein</keyword>
<dbReference type="PANTHER" id="PTHR21183">
    <property type="entry name" value="RIBOSOMAL PROTEIN L47, MITOCHONDRIAL-RELATED"/>
    <property type="match status" value="1"/>
</dbReference>
<protein>
    <recommendedName>
        <fullName evidence="6">Large ribosomal subunit protein uL29m</fullName>
    </recommendedName>
</protein>
<organism evidence="7 8">
    <name type="scientific">Zosterops borbonicus</name>
    <dbReference type="NCBI Taxonomy" id="364589"/>
    <lineage>
        <taxon>Eukaryota</taxon>
        <taxon>Metazoa</taxon>
        <taxon>Chordata</taxon>
        <taxon>Craniata</taxon>
        <taxon>Vertebrata</taxon>
        <taxon>Euteleostomi</taxon>
        <taxon>Archelosauria</taxon>
        <taxon>Archosauria</taxon>
        <taxon>Dinosauria</taxon>
        <taxon>Saurischia</taxon>
        <taxon>Theropoda</taxon>
        <taxon>Coelurosauria</taxon>
        <taxon>Aves</taxon>
        <taxon>Neognathae</taxon>
        <taxon>Neoaves</taxon>
        <taxon>Telluraves</taxon>
        <taxon>Australaves</taxon>
        <taxon>Passeriformes</taxon>
        <taxon>Sylvioidea</taxon>
        <taxon>Zosteropidae</taxon>
        <taxon>Zosterops</taxon>
    </lineage>
</organism>
<comment type="similarity">
    <text evidence="2">Belongs to the universal ribosomal protein uL29 family.</text>
</comment>
<keyword evidence="3" id="KW-0689">Ribosomal protein</keyword>
<evidence type="ECO:0000256" key="6">
    <source>
        <dbReference type="ARBA" id="ARBA00035289"/>
    </source>
</evidence>
<evidence type="ECO:0000313" key="8">
    <source>
        <dbReference type="Proteomes" id="UP000796761"/>
    </source>
</evidence>
<evidence type="ECO:0000256" key="3">
    <source>
        <dbReference type="ARBA" id="ARBA00022980"/>
    </source>
</evidence>
<dbReference type="OrthoDB" id="270763at2759"/>
<evidence type="ECO:0000256" key="5">
    <source>
        <dbReference type="ARBA" id="ARBA00023274"/>
    </source>
</evidence>
<dbReference type="PANTHER" id="PTHR21183:SF18">
    <property type="entry name" value="LARGE RIBOSOMAL SUBUNIT PROTEIN UL29M"/>
    <property type="match status" value="1"/>
</dbReference>